<dbReference type="PROSITE" id="PS50082">
    <property type="entry name" value="WD_REPEATS_2"/>
    <property type="match status" value="2"/>
</dbReference>
<dbReference type="SMART" id="SM00320">
    <property type="entry name" value="WD40"/>
    <property type="match status" value="4"/>
</dbReference>
<dbReference type="GO" id="GO:0000445">
    <property type="term" value="C:THO complex part of transcription export complex"/>
    <property type="evidence" value="ECO:0007669"/>
    <property type="project" value="TreeGrafter"/>
</dbReference>
<protein>
    <submittedName>
        <fullName evidence="5">WD40 repeat-like protein</fullName>
    </submittedName>
</protein>
<dbReference type="GO" id="GO:0006406">
    <property type="term" value="P:mRNA export from nucleus"/>
    <property type="evidence" value="ECO:0007669"/>
    <property type="project" value="InterPro"/>
</dbReference>
<dbReference type="PROSITE" id="PS50294">
    <property type="entry name" value="WD_REPEATS_REGION"/>
    <property type="match status" value="2"/>
</dbReference>
<dbReference type="EMBL" id="ML991826">
    <property type="protein sequence ID" value="KAF2231491.1"/>
    <property type="molecule type" value="Genomic_DNA"/>
</dbReference>
<dbReference type="InterPro" id="IPR019775">
    <property type="entry name" value="WD40_repeat_CS"/>
</dbReference>
<keyword evidence="1 4" id="KW-0853">WD repeat</keyword>
<dbReference type="InterPro" id="IPR040132">
    <property type="entry name" value="Tex1/THOC3"/>
</dbReference>
<dbReference type="AlphaFoldDB" id="A0A6A6H0V4"/>
<dbReference type="SUPFAM" id="SSF50978">
    <property type="entry name" value="WD40 repeat-like"/>
    <property type="match status" value="1"/>
</dbReference>
<dbReference type="PANTHER" id="PTHR22839:SF0">
    <property type="entry name" value="THO COMPLEX SUBUNIT 3"/>
    <property type="match status" value="1"/>
</dbReference>
<evidence type="ECO:0000256" key="1">
    <source>
        <dbReference type="ARBA" id="ARBA00022574"/>
    </source>
</evidence>
<gene>
    <name evidence="5" type="ORF">EV356DRAFT_451964</name>
</gene>
<accession>A0A6A6H0V4</accession>
<organism evidence="5 6">
    <name type="scientific">Viridothelium virens</name>
    <name type="common">Speckled blister lichen</name>
    <name type="synonym">Trypethelium virens</name>
    <dbReference type="NCBI Taxonomy" id="1048519"/>
    <lineage>
        <taxon>Eukaryota</taxon>
        <taxon>Fungi</taxon>
        <taxon>Dikarya</taxon>
        <taxon>Ascomycota</taxon>
        <taxon>Pezizomycotina</taxon>
        <taxon>Dothideomycetes</taxon>
        <taxon>Dothideomycetes incertae sedis</taxon>
        <taxon>Trypetheliales</taxon>
        <taxon>Trypetheliaceae</taxon>
        <taxon>Viridothelium</taxon>
    </lineage>
</organism>
<evidence type="ECO:0000313" key="5">
    <source>
        <dbReference type="EMBL" id="KAF2231491.1"/>
    </source>
</evidence>
<dbReference type="InterPro" id="IPR015943">
    <property type="entry name" value="WD40/YVTN_repeat-like_dom_sf"/>
</dbReference>
<dbReference type="PANTHER" id="PTHR22839">
    <property type="entry name" value="THO COMPLEX SUBUNIT 3 THO3"/>
    <property type="match status" value="1"/>
</dbReference>
<dbReference type="Proteomes" id="UP000800092">
    <property type="component" value="Unassembled WGS sequence"/>
</dbReference>
<dbReference type="InterPro" id="IPR036322">
    <property type="entry name" value="WD40_repeat_dom_sf"/>
</dbReference>
<dbReference type="Pfam" id="PF00400">
    <property type="entry name" value="WD40"/>
    <property type="match status" value="3"/>
</dbReference>
<name>A0A6A6H0V4_VIRVR</name>
<dbReference type="OrthoDB" id="340259at2759"/>
<feature type="repeat" description="WD" evidence="4">
    <location>
        <begin position="214"/>
        <end position="246"/>
    </location>
</feature>
<sequence>MPAPRARTPLPSGTFPSVFSKQKDIIYSDHSSSSSRSLSSSRTLSHTLSWSPLGNLIATASERTIRVWNPERNASKNSTELRGHGGYVDCVAFNPRKEAELASCGGDGVVRLWDVRAKKATGEVRVGGAGQGAYRIAWRPDGGEMVVGRTERKKREDTLISVSLSTLSQLEQFPQSLEAPSFTFSNSGLELFIATNAGTVDIVDYPSFSHLYTLRGHTAACYCVAMSPTGAYVATGASDSLAMIWDTKDWIPKYPMTALAGTVRSLSFTFDGSYVVGGSDEGNGLHIKHVESGDDVCTIPLSTPTPCVAWHPNRYALAYTGDPSGLKIIGGMTGS</sequence>
<dbReference type="InterPro" id="IPR001680">
    <property type="entry name" value="WD40_rpt"/>
</dbReference>
<evidence type="ECO:0000256" key="2">
    <source>
        <dbReference type="ARBA" id="ARBA00022737"/>
    </source>
</evidence>
<proteinExistence type="inferred from homology"/>
<dbReference type="PROSITE" id="PS00678">
    <property type="entry name" value="WD_REPEATS_1"/>
    <property type="match status" value="1"/>
</dbReference>
<reference evidence="5" key="1">
    <citation type="journal article" date="2020" name="Stud. Mycol.">
        <title>101 Dothideomycetes genomes: a test case for predicting lifestyles and emergence of pathogens.</title>
        <authorList>
            <person name="Haridas S."/>
            <person name="Albert R."/>
            <person name="Binder M."/>
            <person name="Bloem J."/>
            <person name="Labutti K."/>
            <person name="Salamov A."/>
            <person name="Andreopoulos B."/>
            <person name="Baker S."/>
            <person name="Barry K."/>
            <person name="Bills G."/>
            <person name="Bluhm B."/>
            <person name="Cannon C."/>
            <person name="Castanera R."/>
            <person name="Culley D."/>
            <person name="Daum C."/>
            <person name="Ezra D."/>
            <person name="Gonzalez J."/>
            <person name="Henrissat B."/>
            <person name="Kuo A."/>
            <person name="Liang C."/>
            <person name="Lipzen A."/>
            <person name="Lutzoni F."/>
            <person name="Magnuson J."/>
            <person name="Mondo S."/>
            <person name="Nolan M."/>
            <person name="Ohm R."/>
            <person name="Pangilinan J."/>
            <person name="Park H.-J."/>
            <person name="Ramirez L."/>
            <person name="Alfaro M."/>
            <person name="Sun H."/>
            <person name="Tritt A."/>
            <person name="Yoshinaga Y."/>
            <person name="Zwiers L.-H."/>
            <person name="Turgeon B."/>
            <person name="Goodwin S."/>
            <person name="Spatafora J."/>
            <person name="Crous P."/>
            <person name="Grigoriev I."/>
        </authorList>
    </citation>
    <scope>NUCLEOTIDE SEQUENCE</scope>
    <source>
        <strain evidence="5">Tuck. ex Michener</strain>
    </source>
</reference>
<evidence type="ECO:0000256" key="4">
    <source>
        <dbReference type="PROSITE-ProRule" id="PRU00221"/>
    </source>
</evidence>
<feature type="repeat" description="WD" evidence="4">
    <location>
        <begin position="81"/>
        <end position="123"/>
    </location>
</feature>
<comment type="similarity">
    <text evidence="3">Belongs to the THOC3 family.</text>
</comment>
<evidence type="ECO:0000256" key="3">
    <source>
        <dbReference type="ARBA" id="ARBA00046343"/>
    </source>
</evidence>
<dbReference type="Gene3D" id="2.130.10.10">
    <property type="entry name" value="YVTN repeat-like/Quinoprotein amine dehydrogenase"/>
    <property type="match status" value="2"/>
</dbReference>
<evidence type="ECO:0000313" key="6">
    <source>
        <dbReference type="Proteomes" id="UP000800092"/>
    </source>
</evidence>
<keyword evidence="2" id="KW-0677">Repeat</keyword>
<keyword evidence="6" id="KW-1185">Reference proteome</keyword>